<accession>A0A2C9CVR0</accession>
<evidence type="ECO:0000313" key="2">
    <source>
        <dbReference type="EMBL" id="SOH95352.1"/>
    </source>
</evidence>
<dbReference type="SUPFAM" id="SSF109854">
    <property type="entry name" value="DinB/YfiT-like putative metalloenzymes"/>
    <property type="match status" value="1"/>
</dbReference>
<dbReference type="RefSeq" id="WP_097931777.1">
    <property type="nucleotide sequence ID" value="NZ_OCTN01000010.1"/>
</dbReference>
<evidence type="ECO:0000259" key="1">
    <source>
        <dbReference type="Pfam" id="PF11716"/>
    </source>
</evidence>
<dbReference type="OrthoDB" id="113180at2"/>
<dbReference type="InterPro" id="IPR024344">
    <property type="entry name" value="MDMPI_metal-binding"/>
</dbReference>
<name>A0A2C9CVR0_9RHOB</name>
<evidence type="ECO:0000313" key="3">
    <source>
        <dbReference type="Proteomes" id="UP000220034"/>
    </source>
</evidence>
<keyword evidence="3" id="KW-1185">Reference proteome</keyword>
<organism evidence="2 3">
    <name type="scientific">Pontivivens marinum</name>
    <dbReference type="NCBI Taxonomy" id="1690039"/>
    <lineage>
        <taxon>Bacteria</taxon>
        <taxon>Pseudomonadati</taxon>
        <taxon>Pseudomonadota</taxon>
        <taxon>Alphaproteobacteria</taxon>
        <taxon>Rhodobacterales</taxon>
        <taxon>Paracoccaceae</taxon>
        <taxon>Pontivivens</taxon>
    </lineage>
</organism>
<reference evidence="3" key="1">
    <citation type="submission" date="2017-09" db="EMBL/GenBank/DDBJ databases">
        <authorList>
            <person name="Varghese N."/>
            <person name="Submissions S."/>
        </authorList>
    </citation>
    <scope>NUCLEOTIDE SEQUENCE [LARGE SCALE GENOMIC DNA]</scope>
    <source>
        <strain evidence="3">C7</strain>
    </source>
</reference>
<protein>
    <submittedName>
        <fullName evidence="2">TIGR03084 family protein</fullName>
    </submittedName>
</protein>
<gene>
    <name evidence="2" type="ORF">SAMN06273572_11022</name>
</gene>
<dbReference type="GO" id="GO:0046872">
    <property type="term" value="F:metal ion binding"/>
    <property type="evidence" value="ECO:0007669"/>
    <property type="project" value="InterPro"/>
</dbReference>
<dbReference type="NCBIfam" id="TIGR03083">
    <property type="entry name" value="maleylpyruvate isomerase family mycothiol-dependent enzyme"/>
    <property type="match status" value="1"/>
</dbReference>
<dbReference type="AlphaFoldDB" id="A0A2C9CVR0"/>
<dbReference type="Pfam" id="PF11716">
    <property type="entry name" value="MDMPI_N"/>
    <property type="match status" value="1"/>
</dbReference>
<dbReference type="Proteomes" id="UP000220034">
    <property type="component" value="Unassembled WGS sequence"/>
</dbReference>
<dbReference type="EMBL" id="OCTN01000010">
    <property type="protein sequence ID" value="SOH95352.1"/>
    <property type="molecule type" value="Genomic_DNA"/>
</dbReference>
<dbReference type="InterPro" id="IPR034660">
    <property type="entry name" value="DinB/YfiT-like"/>
</dbReference>
<dbReference type="InterPro" id="IPR017517">
    <property type="entry name" value="Maleyloyr_isom"/>
</dbReference>
<proteinExistence type="predicted"/>
<dbReference type="Gene3D" id="1.20.120.450">
    <property type="entry name" value="dinb family like domain"/>
    <property type="match status" value="1"/>
</dbReference>
<sequence length="262" mass="29263">MQQAMDFLEEARALHRLISARPVSFLDEVTLFKGWTVEDIIRHLYIWDGMADLSRLDPDAFAVNMQQVAAGVMTGNTREVERAYCTLTGRTLIAKWQAQYERMGAEWAMVDPKQRLKWAGPDMSARSSISARVMEIWAHGQAVFDIAGVTRQPTARLWNIVILGVNAFGWSHKVNGFDMPDAMPQLRLSLNGEVREWGDPQAGRIEGPAEAFAQVVVQTRNIADVPLTVTGDVAERWMQTAQCFAGPRNAPPAAGVRHMSDR</sequence>
<feature type="domain" description="Mycothiol-dependent maleylpyruvate isomerase metal-binding" evidence="1">
    <location>
        <begin position="9"/>
        <end position="143"/>
    </location>
</feature>